<reference evidence="1" key="1">
    <citation type="submission" date="2021-03" db="EMBL/GenBank/DDBJ databases">
        <title>Draft genome sequence of rust myrtle Austropuccinia psidii MF-1, a brazilian biotype.</title>
        <authorList>
            <person name="Quecine M.C."/>
            <person name="Pachon D.M.R."/>
            <person name="Bonatelli M.L."/>
            <person name="Correr F.H."/>
            <person name="Franceschini L.M."/>
            <person name="Leite T.F."/>
            <person name="Margarido G.R.A."/>
            <person name="Almeida C.A."/>
            <person name="Ferrarezi J.A."/>
            <person name="Labate C.A."/>
        </authorList>
    </citation>
    <scope>NUCLEOTIDE SEQUENCE</scope>
    <source>
        <strain evidence="1">MF-1</strain>
    </source>
</reference>
<dbReference type="InterPro" id="IPR036397">
    <property type="entry name" value="RNaseH_sf"/>
</dbReference>
<dbReference type="GO" id="GO:0003676">
    <property type="term" value="F:nucleic acid binding"/>
    <property type="evidence" value="ECO:0007669"/>
    <property type="project" value="InterPro"/>
</dbReference>
<dbReference type="InterPro" id="IPR012337">
    <property type="entry name" value="RNaseH-like_sf"/>
</dbReference>
<dbReference type="Gene3D" id="3.30.420.10">
    <property type="entry name" value="Ribonuclease H-like superfamily/Ribonuclease H"/>
    <property type="match status" value="1"/>
</dbReference>
<evidence type="ECO:0000313" key="2">
    <source>
        <dbReference type="Proteomes" id="UP000765509"/>
    </source>
</evidence>
<dbReference type="SUPFAM" id="SSF53098">
    <property type="entry name" value="Ribonuclease H-like"/>
    <property type="match status" value="1"/>
</dbReference>
<gene>
    <name evidence="1" type="ORF">O181_017274</name>
</gene>
<keyword evidence="2" id="KW-1185">Reference proteome</keyword>
<organism evidence="1 2">
    <name type="scientific">Austropuccinia psidii MF-1</name>
    <dbReference type="NCBI Taxonomy" id="1389203"/>
    <lineage>
        <taxon>Eukaryota</taxon>
        <taxon>Fungi</taxon>
        <taxon>Dikarya</taxon>
        <taxon>Basidiomycota</taxon>
        <taxon>Pucciniomycotina</taxon>
        <taxon>Pucciniomycetes</taxon>
        <taxon>Pucciniales</taxon>
        <taxon>Sphaerophragmiaceae</taxon>
        <taxon>Austropuccinia</taxon>
    </lineage>
</organism>
<accession>A0A9Q3C5F4</accession>
<evidence type="ECO:0008006" key="3">
    <source>
        <dbReference type="Google" id="ProtNLM"/>
    </source>
</evidence>
<dbReference type="OrthoDB" id="4360000at2759"/>
<proteinExistence type="predicted"/>
<sequence length="117" mass="13656">MLENKPAFSMAYHSQTDVLGERMIHTMEDIIIIFYEYEIDYKDLEGYTHQWVTLLPEFQLAYNTSNHSTTENSSSAVEKGWDPLIPVDHLKKDILTIHPTAKDPHDMWKRSCDIASR</sequence>
<protein>
    <recommendedName>
        <fullName evidence="3">Integrase catalytic domain-containing protein</fullName>
    </recommendedName>
</protein>
<name>A0A9Q3C5F4_9BASI</name>
<dbReference type="EMBL" id="AVOT02004854">
    <property type="protein sequence ID" value="MBW0477559.1"/>
    <property type="molecule type" value="Genomic_DNA"/>
</dbReference>
<comment type="caution">
    <text evidence="1">The sequence shown here is derived from an EMBL/GenBank/DDBJ whole genome shotgun (WGS) entry which is preliminary data.</text>
</comment>
<dbReference type="Proteomes" id="UP000765509">
    <property type="component" value="Unassembled WGS sequence"/>
</dbReference>
<evidence type="ECO:0000313" key="1">
    <source>
        <dbReference type="EMBL" id="MBW0477559.1"/>
    </source>
</evidence>
<dbReference type="AlphaFoldDB" id="A0A9Q3C5F4"/>